<dbReference type="CTD" id="20196423"/>
<dbReference type="EMBL" id="KB097144">
    <property type="protein sequence ID" value="ESN98571.1"/>
    <property type="molecule type" value="Genomic_DNA"/>
</dbReference>
<feature type="domain" description="C2H2-type" evidence="8">
    <location>
        <begin position="65"/>
        <end position="85"/>
    </location>
</feature>
<dbReference type="PANTHER" id="PTHR23226:SF416">
    <property type="entry name" value="FI01424P"/>
    <property type="match status" value="1"/>
</dbReference>
<reference evidence="11" key="1">
    <citation type="submission" date="2012-12" db="EMBL/GenBank/DDBJ databases">
        <authorList>
            <person name="Hellsten U."/>
            <person name="Grimwood J."/>
            <person name="Chapman J.A."/>
            <person name="Shapiro H."/>
            <person name="Aerts A."/>
            <person name="Otillar R.P."/>
            <person name="Terry A.Y."/>
            <person name="Boore J.L."/>
            <person name="Simakov O."/>
            <person name="Marletaz F."/>
            <person name="Cho S.-J."/>
            <person name="Edsinger-Gonzales E."/>
            <person name="Havlak P."/>
            <person name="Kuo D.-H."/>
            <person name="Larsson T."/>
            <person name="Lv J."/>
            <person name="Arendt D."/>
            <person name="Savage R."/>
            <person name="Osoegawa K."/>
            <person name="de Jong P."/>
            <person name="Lindberg D.R."/>
            <person name="Seaver E.C."/>
            <person name="Weisblat D.A."/>
            <person name="Putnam N.H."/>
            <person name="Grigoriev I.V."/>
            <person name="Rokhsar D.S."/>
        </authorList>
    </citation>
    <scope>NUCLEOTIDE SEQUENCE</scope>
</reference>
<dbReference type="InterPro" id="IPR036236">
    <property type="entry name" value="Znf_C2H2_sf"/>
</dbReference>
<evidence type="ECO:0000259" key="8">
    <source>
        <dbReference type="PROSITE" id="PS50157"/>
    </source>
</evidence>
<dbReference type="EnsemblMetazoa" id="HelroT137652">
    <property type="protein sequence ID" value="HelroP137652"/>
    <property type="gene ID" value="HelroG137652"/>
</dbReference>
<evidence type="ECO:0000313" key="10">
    <source>
        <dbReference type="EnsemblMetazoa" id="HelroP137652"/>
    </source>
</evidence>
<feature type="domain" description="C2H2-type" evidence="8">
    <location>
        <begin position="3"/>
        <end position="30"/>
    </location>
</feature>
<dbReference type="eggNOG" id="KOG1721">
    <property type="taxonomic scope" value="Eukaryota"/>
</dbReference>
<protein>
    <recommendedName>
        <fullName evidence="8">C2H2-type domain-containing protein</fullName>
    </recommendedName>
</protein>
<dbReference type="PROSITE" id="PS00028">
    <property type="entry name" value="ZINC_FINGER_C2H2_1"/>
    <property type="match status" value="1"/>
</dbReference>
<dbReference type="GO" id="GO:0008270">
    <property type="term" value="F:zinc ion binding"/>
    <property type="evidence" value="ECO:0007669"/>
    <property type="project" value="UniProtKB-KW"/>
</dbReference>
<dbReference type="Pfam" id="PF00096">
    <property type="entry name" value="zf-C2H2"/>
    <property type="match status" value="1"/>
</dbReference>
<evidence type="ECO:0000256" key="6">
    <source>
        <dbReference type="ARBA" id="ARBA00023242"/>
    </source>
</evidence>
<name>T1EIM3_HELRO</name>
<dbReference type="SMART" id="SM00355">
    <property type="entry name" value="ZnF_C2H2"/>
    <property type="match status" value="3"/>
</dbReference>
<dbReference type="FunFam" id="3.30.160.60:FF:002343">
    <property type="entry name" value="Zinc finger protein 33A"/>
    <property type="match status" value="1"/>
</dbReference>
<dbReference type="GeneID" id="20196423"/>
<dbReference type="EMBL" id="AMQM01005916">
    <property type="status" value="NOT_ANNOTATED_CDS"/>
    <property type="molecule type" value="Genomic_DNA"/>
</dbReference>
<evidence type="ECO:0000313" key="11">
    <source>
        <dbReference type="Proteomes" id="UP000015101"/>
    </source>
</evidence>
<evidence type="ECO:0000256" key="7">
    <source>
        <dbReference type="PROSITE-ProRule" id="PRU00042"/>
    </source>
</evidence>
<evidence type="ECO:0000256" key="5">
    <source>
        <dbReference type="ARBA" id="ARBA00022833"/>
    </source>
</evidence>
<dbReference type="InterPro" id="IPR013087">
    <property type="entry name" value="Znf_C2H2_type"/>
</dbReference>
<reference evidence="9 11" key="2">
    <citation type="journal article" date="2013" name="Nature">
        <title>Insights into bilaterian evolution from three spiralian genomes.</title>
        <authorList>
            <person name="Simakov O."/>
            <person name="Marletaz F."/>
            <person name="Cho S.J."/>
            <person name="Edsinger-Gonzales E."/>
            <person name="Havlak P."/>
            <person name="Hellsten U."/>
            <person name="Kuo D.H."/>
            <person name="Larsson T."/>
            <person name="Lv J."/>
            <person name="Arendt D."/>
            <person name="Savage R."/>
            <person name="Osoegawa K."/>
            <person name="de Jong P."/>
            <person name="Grimwood J."/>
            <person name="Chapman J.A."/>
            <person name="Shapiro H."/>
            <person name="Aerts A."/>
            <person name="Otillar R.P."/>
            <person name="Terry A.Y."/>
            <person name="Boore J.L."/>
            <person name="Grigoriev I.V."/>
            <person name="Lindberg D.R."/>
            <person name="Seaver E.C."/>
            <person name="Weisblat D.A."/>
            <person name="Putnam N.H."/>
            <person name="Rokhsar D.S."/>
        </authorList>
    </citation>
    <scope>NUCLEOTIDE SEQUENCE</scope>
</reference>
<keyword evidence="5" id="KW-0862">Zinc</keyword>
<organism evidence="10 11">
    <name type="scientific">Helobdella robusta</name>
    <name type="common">Californian leech</name>
    <dbReference type="NCBI Taxonomy" id="6412"/>
    <lineage>
        <taxon>Eukaryota</taxon>
        <taxon>Metazoa</taxon>
        <taxon>Spiralia</taxon>
        <taxon>Lophotrochozoa</taxon>
        <taxon>Annelida</taxon>
        <taxon>Clitellata</taxon>
        <taxon>Hirudinea</taxon>
        <taxon>Rhynchobdellida</taxon>
        <taxon>Glossiphoniidae</taxon>
        <taxon>Helobdella</taxon>
    </lineage>
</organism>
<dbReference type="SUPFAM" id="SSF57667">
    <property type="entry name" value="beta-beta-alpha zinc fingers"/>
    <property type="match status" value="2"/>
</dbReference>
<dbReference type="PROSITE" id="PS50157">
    <property type="entry name" value="ZINC_FINGER_C2H2_2"/>
    <property type="match status" value="3"/>
</dbReference>
<dbReference type="STRING" id="6412.T1EIM3"/>
<comment type="subcellular location">
    <subcellularLocation>
        <location evidence="1">Nucleus</location>
    </subcellularLocation>
</comment>
<dbReference type="Proteomes" id="UP000015101">
    <property type="component" value="Unassembled WGS sequence"/>
</dbReference>
<evidence type="ECO:0000256" key="2">
    <source>
        <dbReference type="ARBA" id="ARBA00022723"/>
    </source>
</evidence>
<dbReference type="HOGENOM" id="CLU_002678_42_11_1"/>
<dbReference type="OrthoDB" id="6496718at2759"/>
<dbReference type="InParanoid" id="T1EIM3"/>
<dbReference type="RefSeq" id="XP_009023506.1">
    <property type="nucleotide sequence ID" value="XM_009025258.1"/>
</dbReference>
<dbReference type="AlphaFoldDB" id="T1EIM3"/>
<dbReference type="KEGG" id="hro:HELRODRAFT_137652"/>
<dbReference type="Pfam" id="PF13465">
    <property type="entry name" value="zf-H2C2_2"/>
    <property type="match status" value="1"/>
</dbReference>
<evidence type="ECO:0000256" key="3">
    <source>
        <dbReference type="ARBA" id="ARBA00022737"/>
    </source>
</evidence>
<evidence type="ECO:0000256" key="1">
    <source>
        <dbReference type="ARBA" id="ARBA00004123"/>
    </source>
</evidence>
<dbReference type="PANTHER" id="PTHR23226">
    <property type="entry name" value="ZINC FINGER AND SCAN DOMAIN-CONTAINING"/>
    <property type="match status" value="1"/>
</dbReference>
<sequence length="85" mass="10035">KPFTCTNCHKSYTQFSNLCRHRRTRPACRQKLVCNSCGQVVCHRVFPRPANLTRHIRTHTKEKPYRCKQCGKMFSISSNLLRHCK</sequence>
<keyword evidence="11" id="KW-1185">Reference proteome</keyword>
<dbReference type="OMA" id="RIHTQEA"/>
<keyword evidence="3" id="KW-0677">Repeat</keyword>
<gene>
    <name evidence="10" type="primary">20196423</name>
    <name evidence="9" type="ORF">HELRODRAFT_137652</name>
</gene>
<reference evidence="10" key="3">
    <citation type="submission" date="2015-06" db="UniProtKB">
        <authorList>
            <consortium name="EnsemblMetazoa"/>
        </authorList>
    </citation>
    <scope>IDENTIFICATION</scope>
</reference>
<dbReference type="FunFam" id="3.30.160.60:FF:000446">
    <property type="entry name" value="Zinc finger protein"/>
    <property type="match status" value="1"/>
</dbReference>
<keyword evidence="2" id="KW-0479">Metal-binding</keyword>
<dbReference type="GO" id="GO:0005634">
    <property type="term" value="C:nucleus"/>
    <property type="evidence" value="ECO:0007669"/>
    <property type="project" value="UniProtKB-SubCell"/>
</dbReference>
<evidence type="ECO:0000313" key="9">
    <source>
        <dbReference type="EMBL" id="ESN98571.1"/>
    </source>
</evidence>
<feature type="domain" description="C2H2-type" evidence="8">
    <location>
        <begin position="35"/>
        <end position="64"/>
    </location>
</feature>
<accession>T1EIM3</accession>
<keyword evidence="6" id="KW-0539">Nucleus</keyword>
<proteinExistence type="predicted"/>
<evidence type="ECO:0000256" key="4">
    <source>
        <dbReference type="ARBA" id="ARBA00022771"/>
    </source>
</evidence>
<dbReference type="Gene3D" id="3.30.160.60">
    <property type="entry name" value="Classic Zinc Finger"/>
    <property type="match status" value="3"/>
</dbReference>
<keyword evidence="4 7" id="KW-0863">Zinc-finger</keyword>